<protein>
    <submittedName>
        <fullName evidence="1">Uncharacterized protein</fullName>
    </submittedName>
</protein>
<name>A0A6N2TG19_9FIRM</name>
<organism evidence="1">
    <name type="scientific">Enterocloster bolteae</name>
    <dbReference type="NCBI Taxonomy" id="208479"/>
    <lineage>
        <taxon>Bacteria</taxon>
        <taxon>Bacillati</taxon>
        <taxon>Bacillota</taxon>
        <taxon>Clostridia</taxon>
        <taxon>Lachnospirales</taxon>
        <taxon>Lachnospiraceae</taxon>
        <taxon>Enterocloster</taxon>
    </lineage>
</organism>
<dbReference type="EMBL" id="CACRTF010000010">
    <property type="protein sequence ID" value="VYT04640.1"/>
    <property type="molecule type" value="Genomic_DNA"/>
</dbReference>
<gene>
    <name evidence="1" type="ORF">CBLFYP116_01658</name>
</gene>
<sequence length="79" mass="8823">MSVATPSEVNPSDNDAADLQDLLSDYEWELMQSESLDTSIDNIAVRLIIQPILYNAIVCQFPAASYPWLSAMCYIQPLL</sequence>
<reference evidence="1" key="1">
    <citation type="submission" date="2019-11" db="EMBL/GenBank/DDBJ databases">
        <authorList>
            <person name="Feng L."/>
        </authorList>
    </citation>
    <scope>NUCLEOTIDE SEQUENCE</scope>
    <source>
        <strain evidence="1">CbolteaeLFYP116</strain>
    </source>
</reference>
<accession>A0A6N2TG19</accession>
<dbReference type="AlphaFoldDB" id="A0A6N2TG19"/>
<proteinExistence type="predicted"/>
<evidence type="ECO:0000313" key="1">
    <source>
        <dbReference type="EMBL" id="VYT04640.1"/>
    </source>
</evidence>